<dbReference type="EMBL" id="FZMP01000197">
    <property type="protein sequence ID" value="SNQ61874.1"/>
    <property type="molecule type" value="Genomic_DNA"/>
</dbReference>
<protein>
    <recommendedName>
        <fullName evidence="4">PAP2 superfamily protein</fullName>
    </recommendedName>
</protein>
<feature type="transmembrane region" description="Helical" evidence="1">
    <location>
        <begin position="178"/>
        <end position="196"/>
    </location>
</feature>
<evidence type="ECO:0000313" key="2">
    <source>
        <dbReference type="EMBL" id="SNQ61874.1"/>
    </source>
</evidence>
<keyword evidence="1" id="KW-0812">Transmembrane</keyword>
<evidence type="ECO:0008006" key="4">
    <source>
        <dbReference type="Google" id="ProtNLM"/>
    </source>
</evidence>
<evidence type="ECO:0000313" key="3">
    <source>
        <dbReference type="Proteomes" id="UP000218615"/>
    </source>
</evidence>
<dbReference type="RefSeq" id="WP_096206507.1">
    <property type="nucleotide sequence ID" value="NZ_FZMP01000197.1"/>
</dbReference>
<keyword evidence="1" id="KW-1133">Transmembrane helix</keyword>
<feature type="transmembrane region" description="Helical" evidence="1">
    <location>
        <begin position="44"/>
        <end position="66"/>
    </location>
</feature>
<feature type="transmembrane region" description="Helical" evidence="1">
    <location>
        <begin position="86"/>
        <end position="105"/>
    </location>
</feature>
<dbReference type="Proteomes" id="UP000218615">
    <property type="component" value="Unassembled WGS sequence"/>
</dbReference>
<feature type="transmembrane region" description="Helical" evidence="1">
    <location>
        <begin position="12"/>
        <end position="32"/>
    </location>
</feature>
<dbReference type="SUPFAM" id="SSF48317">
    <property type="entry name" value="Acid phosphatase/Vanadium-dependent haloperoxidase"/>
    <property type="match status" value="1"/>
</dbReference>
<evidence type="ECO:0000256" key="1">
    <source>
        <dbReference type="SAM" id="Phobius"/>
    </source>
</evidence>
<keyword evidence="1" id="KW-0472">Membrane</keyword>
<accession>A0A284VRG2</accession>
<reference evidence="3" key="1">
    <citation type="submission" date="2017-06" db="EMBL/GenBank/DDBJ databases">
        <authorList>
            <person name="Cremers G."/>
        </authorList>
    </citation>
    <scope>NUCLEOTIDE SEQUENCE [LARGE SCALE GENOMIC DNA]</scope>
</reference>
<dbReference type="AlphaFoldDB" id="A0A284VRG2"/>
<sequence>MDKRINHVLVKPAGLIGKIISPETILALQLWLVMGEKKPIAKWIIPFLILYGVSIFVSRLSIRYLAAHGHIKDTTFVNRRERTNPLLFIAVIISIVCPIILAKFLNLPGVVYSYYITMFMIIVVFYCLTFMLKVSGHAAAITATAAIALIFNSMLGWLLFLSVPFVCAARIITRDHTLIEVIIGSLIGFIIPIVIFKLL</sequence>
<dbReference type="InterPro" id="IPR036938">
    <property type="entry name" value="PAP2/HPO_sf"/>
</dbReference>
<name>A0A284VRG2_9EURY</name>
<feature type="transmembrane region" description="Helical" evidence="1">
    <location>
        <begin position="139"/>
        <end position="172"/>
    </location>
</feature>
<gene>
    <name evidence="2" type="ORF">MNV_500011</name>
</gene>
<organism evidence="2 3">
    <name type="scientific">Candidatus Methanoperedens nitratireducens</name>
    <dbReference type="NCBI Taxonomy" id="1392998"/>
    <lineage>
        <taxon>Archaea</taxon>
        <taxon>Methanobacteriati</taxon>
        <taxon>Methanobacteriota</taxon>
        <taxon>Stenosarchaea group</taxon>
        <taxon>Methanomicrobia</taxon>
        <taxon>Methanosarcinales</taxon>
        <taxon>ANME-2 cluster</taxon>
        <taxon>Candidatus Methanoperedentaceae</taxon>
        <taxon>Candidatus Methanoperedens</taxon>
    </lineage>
</organism>
<proteinExistence type="predicted"/>
<feature type="transmembrane region" description="Helical" evidence="1">
    <location>
        <begin position="111"/>
        <end position="132"/>
    </location>
</feature>
<keyword evidence="3" id="KW-1185">Reference proteome</keyword>